<keyword evidence="1" id="KW-1133">Transmembrane helix</keyword>
<keyword evidence="4" id="KW-1185">Reference proteome</keyword>
<name>A0ABP7EGI4_9ACTN</name>
<sequence>MPPGVAYPAVLSQQPPWRALLGIVLALAGYTVVTALVSSAVVGAGYLAQQPGVPLGDYRAAAVRYQNPVGFLAQSLSIAAVIAVCWALMRWLHGLPLGWLSSVRPGLRWRYLGWCLLAAAVVVYGIVAATAVVGPQPLVWRPQPGLVAVLLVVVLVTPLQSAAEEYLFRGYLLQTMGSFFPTPWVGVILSSLLFAALHGSQNLPLFVNRLAFGLLAATLVLATGGLEAGIAAHIINNVGAYTLAGFTASIADLRAVRSLGWSDAMLDVAGFALFAVVAVLLARRLRLPVTTPATPTGSGGRR</sequence>
<dbReference type="InterPro" id="IPR003675">
    <property type="entry name" value="Rce1/LyrA-like_dom"/>
</dbReference>
<keyword evidence="1" id="KW-0812">Transmembrane</keyword>
<dbReference type="EMBL" id="BAAAYX010000027">
    <property type="protein sequence ID" value="GAA3718826.1"/>
    <property type="molecule type" value="Genomic_DNA"/>
</dbReference>
<feature type="transmembrane region" description="Helical" evidence="1">
    <location>
        <begin position="20"/>
        <end position="48"/>
    </location>
</feature>
<evidence type="ECO:0000259" key="2">
    <source>
        <dbReference type="Pfam" id="PF02517"/>
    </source>
</evidence>
<accession>A0ABP7EGI4</accession>
<feature type="transmembrane region" description="Helical" evidence="1">
    <location>
        <begin position="264"/>
        <end position="282"/>
    </location>
</feature>
<comment type="caution">
    <text evidence="3">The sequence shown here is derived from an EMBL/GenBank/DDBJ whole genome shotgun (WGS) entry which is preliminary data.</text>
</comment>
<organism evidence="3 4">
    <name type="scientific">Microlunatus aurantiacus</name>
    <dbReference type="NCBI Taxonomy" id="446786"/>
    <lineage>
        <taxon>Bacteria</taxon>
        <taxon>Bacillati</taxon>
        <taxon>Actinomycetota</taxon>
        <taxon>Actinomycetes</taxon>
        <taxon>Propionibacteriales</taxon>
        <taxon>Propionibacteriaceae</taxon>
        <taxon>Microlunatus</taxon>
    </lineage>
</organism>
<reference evidence="4" key="1">
    <citation type="journal article" date="2019" name="Int. J. Syst. Evol. Microbiol.">
        <title>The Global Catalogue of Microorganisms (GCM) 10K type strain sequencing project: providing services to taxonomists for standard genome sequencing and annotation.</title>
        <authorList>
            <consortium name="The Broad Institute Genomics Platform"/>
            <consortium name="The Broad Institute Genome Sequencing Center for Infectious Disease"/>
            <person name="Wu L."/>
            <person name="Ma J."/>
        </authorList>
    </citation>
    <scope>NUCLEOTIDE SEQUENCE [LARGE SCALE GENOMIC DNA]</scope>
    <source>
        <strain evidence="4">JCM 16548</strain>
    </source>
</reference>
<evidence type="ECO:0000313" key="3">
    <source>
        <dbReference type="EMBL" id="GAA3718826.1"/>
    </source>
</evidence>
<gene>
    <name evidence="3" type="ORF">GCM10022204_43680</name>
</gene>
<evidence type="ECO:0000313" key="4">
    <source>
        <dbReference type="Proteomes" id="UP001500051"/>
    </source>
</evidence>
<feature type="transmembrane region" description="Helical" evidence="1">
    <location>
        <begin position="69"/>
        <end position="91"/>
    </location>
</feature>
<dbReference type="PANTHER" id="PTHR39430">
    <property type="entry name" value="MEMBRANE-ASSOCIATED PROTEASE-RELATED"/>
    <property type="match status" value="1"/>
</dbReference>
<feature type="transmembrane region" description="Helical" evidence="1">
    <location>
        <begin position="212"/>
        <end position="235"/>
    </location>
</feature>
<feature type="transmembrane region" description="Helical" evidence="1">
    <location>
        <begin position="145"/>
        <end position="163"/>
    </location>
</feature>
<feature type="transmembrane region" description="Helical" evidence="1">
    <location>
        <begin position="183"/>
        <end position="200"/>
    </location>
</feature>
<dbReference type="Pfam" id="PF02517">
    <property type="entry name" value="Rce1-like"/>
    <property type="match status" value="1"/>
</dbReference>
<keyword evidence="1" id="KW-0472">Membrane</keyword>
<feature type="domain" description="CAAX prenyl protease 2/Lysostaphin resistance protein A-like" evidence="2">
    <location>
        <begin position="147"/>
        <end position="238"/>
    </location>
</feature>
<protein>
    <recommendedName>
        <fullName evidence="2">CAAX prenyl protease 2/Lysostaphin resistance protein A-like domain-containing protein</fullName>
    </recommendedName>
</protein>
<proteinExistence type="predicted"/>
<feature type="transmembrane region" description="Helical" evidence="1">
    <location>
        <begin position="111"/>
        <end position="133"/>
    </location>
</feature>
<evidence type="ECO:0000256" key="1">
    <source>
        <dbReference type="SAM" id="Phobius"/>
    </source>
</evidence>
<dbReference type="Proteomes" id="UP001500051">
    <property type="component" value="Unassembled WGS sequence"/>
</dbReference>
<dbReference type="PANTHER" id="PTHR39430:SF1">
    <property type="entry name" value="PROTEASE"/>
    <property type="match status" value="1"/>
</dbReference>